<protein>
    <submittedName>
        <fullName evidence="6">Cystathionine gamma-synthase</fullName>
    </submittedName>
</protein>
<dbReference type="Gene3D" id="3.90.1150.10">
    <property type="entry name" value="Aspartate Aminotransferase, domain 1"/>
    <property type="match status" value="1"/>
</dbReference>
<dbReference type="PROSITE" id="PS00868">
    <property type="entry name" value="CYS_MET_METAB_PP"/>
    <property type="match status" value="1"/>
</dbReference>
<proteinExistence type="inferred from homology"/>
<dbReference type="Gene3D" id="3.40.640.10">
    <property type="entry name" value="Type I PLP-dependent aspartate aminotransferase-like (Major domain)"/>
    <property type="match status" value="1"/>
</dbReference>
<comment type="cofactor">
    <cofactor evidence="1 5">
        <name>pyridoxal 5'-phosphate</name>
        <dbReference type="ChEBI" id="CHEBI:597326"/>
    </cofactor>
</comment>
<evidence type="ECO:0000313" key="7">
    <source>
        <dbReference type="Proteomes" id="UP000230790"/>
    </source>
</evidence>
<dbReference type="InterPro" id="IPR015422">
    <property type="entry name" value="PyrdxlP-dep_Trfase_small"/>
</dbReference>
<organism evidence="6 7">
    <name type="scientific">Candidatus Thermofonsia Clade 3 bacterium</name>
    <dbReference type="NCBI Taxonomy" id="2364212"/>
    <lineage>
        <taxon>Bacteria</taxon>
        <taxon>Bacillati</taxon>
        <taxon>Chloroflexota</taxon>
        <taxon>Candidatus Thermofontia</taxon>
        <taxon>Candidatus Thermofonsia Clade 3</taxon>
    </lineage>
</organism>
<dbReference type="GO" id="GO:0030170">
    <property type="term" value="F:pyridoxal phosphate binding"/>
    <property type="evidence" value="ECO:0007669"/>
    <property type="project" value="InterPro"/>
</dbReference>
<dbReference type="InterPro" id="IPR015424">
    <property type="entry name" value="PyrdxlP-dep_Trfase"/>
</dbReference>
<feature type="modified residue" description="N6-(pyridoxal phosphate)lysine" evidence="4">
    <location>
        <position position="196"/>
    </location>
</feature>
<dbReference type="PANTHER" id="PTHR11808:SF15">
    <property type="entry name" value="CYSTATHIONINE GAMMA-LYASE"/>
    <property type="match status" value="1"/>
</dbReference>
<evidence type="ECO:0000256" key="4">
    <source>
        <dbReference type="PIRSR" id="PIRSR001434-2"/>
    </source>
</evidence>
<dbReference type="GO" id="GO:0019343">
    <property type="term" value="P:cysteine biosynthetic process via cystathionine"/>
    <property type="evidence" value="ECO:0007669"/>
    <property type="project" value="TreeGrafter"/>
</dbReference>
<dbReference type="GO" id="GO:0003962">
    <property type="term" value="F:cystathionine gamma-synthase activity"/>
    <property type="evidence" value="ECO:0007669"/>
    <property type="project" value="TreeGrafter"/>
</dbReference>
<keyword evidence="3 4" id="KW-0663">Pyridoxal phosphate</keyword>
<gene>
    <name evidence="6" type="ORF">CUN48_08795</name>
</gene>
<dbReference type="GO" id="GO:0019346">
    <property type="term" value="P:transsulfuration"/>
    <property type="evidence" value="ECO:0007669"/>
    <property type="project" value="InterPro"/>
</dbReference>
<dbReference type="Pfam" id="PF01053">
    <property type="entry name" value="Cys_Met_Meta_PP"/>
    <property type="match status" value="1"/>
</dbReference>
<evidence type="ECO:0000256" key="3">
    <source>
        <dbReference type="ARBA" id="ARBA00022898"/>
    </source>
</evidence>
<dbReference type="InterPro" id="IPR000277">
    <property type="entry name" value="Cys/Met-Metab_PyrdxlP-dep_enz"/>
</dbReference>
<dbReference type="NCBIfam" id="NF005871">
    <property type="entry name" value="PRK07811.1"/>
    <property type="match status" value="1"/>
</dbReference>
<dbReference type="SUPFAM" id="SSF53383">
    <property type="entry name" value="PLP-dependent transferases"/>
    <property type="match status" value="1"/>
</dbReference>
<dbReference type="InterPro" id="IPR015421">
    <property type="entry name" value="PyrdxlP-dep_Trfase_major"/>
</dbReference>
<dbReference type="EMBL" id="PGTN01000050">
    <property type="protein sequence ID" value="PJF47412.1"/>
    <property type="molecule type" value="Genomic_DNA"/>
</dbReference>
<dbReference type="CDD" id="cd00614">
    <property type="entry name" value="CGS_like"/>
    <property type="match status" value="1"/>
</dbReference>
<dbReference type="PIRSF" id="PIRSF001434">
    <property type="entry name" value="CGS"/>
    <property type="match status" value="1"/>
</dbReference>
<name>A0A2M8QC98_9CHLR</name>
<dbReference type="FunFam" id="3.40.640.10:FF:000009">
    <property type="entry name" value="Cystathionine gamma-synthase homolog"/>
    <property type="match status" value="1"/>
</dbReference>
<evidence type="ECO:0000256" key="1">
    <source>
        <dbReference type="ARBA" id="ARBA00001933"/>
    </source>
</evidence>
<evidence type="ECO:0000313" key="6">
    <source>
        <dbReference type="EMBL" id="PJF47412.1"/>
    </source>
</evidence>
<sequence>MNFETLAIHAGQPPDPAYGAVMTPIYQTSTYAQNKIGEAAYDYARTANPTRTALQDCIAALEGGKHGLAFASGMAAIDCVIRLLRPGDHVLASNDVYGGTYRIFKRVYEDYGVQASFVEMSDLDAVRAAMRPNTRMIWIETPTNPLLKVADIAAIAHLRDAVRAAPQIVVDNTFASPYAQQPLKLGADIVVHSATKYLGGHSDVVNGLVALNDDATFARLKFLQNAVGAVPGPFDCFLVLRGIKTLHVRMERHSANAMAVAAWLESHPRVERVIYPGLPSHPQHAIARRQMRVFGGMVSFVVKGGPEAARRVAEGTKLFALAESLGGVESLIELPAAMTHMSVANSPLEVSPALIRLSVGIEHVDDLIADLKEALEAR</sequence>
<dbReference type="GO" id="GO:0004123">
    <property type="term" value="F:cystathionine gamma-lyase activity"/>
    <property type="evidence" value="ECO:0007669"/>
    <property type="project" value="TreeGrafter"/>
</dbReference>
<reference evidence="6 7" key="1">
    <citation type="submission" date="2017-11" db="EMBL/GenBank/DDBJ databases">
        <title>Evolution of Phototrophy in the Chloroflexi Phylum Driven by Horizontal Gene Transfer.</title>
        <authorList>
            <person name="Ward L.M."/>
            <person name="Hemp J."/>
            <person name="Shih P.M."/>
            <person name="Mcglynn S.E."/>
            <person name="Fischer W."/>
        </authorList>
    </citation>
    <scope>NUCLEOTIDE SEQUENCE [LARGE SCALE GENOMIC DNA]</scope>
    <source>
        <strain evidence="6">JP3_7</strain>
    </source>
</reference>
<comment type="similarity">
    <text evidence="2 5">Belongs to the trans-sulfuration enzymes family.</text>
</comment>
<comment type="caution">
    <text evidence="6">The sequence shown here is derived from an EMBL/GenBank/DDBJ whole genome shotgun (WGS) entry which is preliminary data.</text>
</comment>
<dbReference type="GO" id="GO:0005737">
    <property type="term" value="C:cytoplasm"/>
    <property type="evidence" value="ECO:0007669"/>
    <property type="project" value="TreeGrafter"/>
</dbReference>
<dbReference type="Proteomes" id="UP000230790">
    <property type="component" value="Unassembled WGS sequence"/>
</dbReference>
<dbReference type="FunFam" id="3.90.1150.10:FF:000008">
    <property type="entry name" value="Cystathionine gamma-synthase"/>
    <property type="match status" value="1"/>
</dbReference>
<dbReference type="AlphaFoldDB" id="A0A2M8QC98"/>
<evidence type="ECO:0000256" key="2">
    <source>
        <dbReference type="ARBA" id="ARBA00009077"/>
    </source>
</evidence>
<dbReference type="PANTHER" id="PTHR11808">
    <property type="entry name" value="TRANS-SULFURATION ENZYME FAMILY MEMBER"/>
    <property type="match status" value="1"/>
</dbReference>
<evidence type="ECO:0000256" key="5">
    <source>
        <dbReference type="RuleBase" id="RU362118"/>
    </source>
</evidence>
<accession>A0A2M8QC98</accession>
<dbReference type="InterPro" id="IPR054542">
    <property type="entry name" value="Cys_met_metab_PP"/>
</dbReference>